<name>A0A913ZN70_PATMI</name>
<dbReference type="EnsemblMetazoa" id="XM_038197315.1">
    <property type="protein sequence ID" value="XP_038053243.1"/>
    <property type="gene ID" value="LOC119725752"/>
</dbReference>
<evidence type="ECO:0000256" key="1">
    <source>
        <dbReference type="ARBA" id="ARBA00022729"/>
    </source>
</evidence>
<dbReference type="GeneID" id="119725752"/>
<dbReference type="OrthoDB" id="5965730at2759"/>
<keyword evidence="5" id="KW-1185">Reference proteome</keyword>
<dbReference type="GO" id="GO:0007165">
    <property type="term" value="P:signal transduction"/>
    <property type="evidence" value="ECO:0007669"/>
    <property type="project" value="TreeGrafter"/>
</dbReference>
<accession>A0A913ZN70</accession>
<dbReference type="Proteomes" id="UP000887568">
    <property type="component" value="Unplaced"/>
</dbReference>
<evidence type="ECO:0000313" key="5">
    <source>
        <dbReference type="Proteomes" id="UP000887568"/>
    </source>
</evidence>
<dbReference type="PROSITE" id="PS50912">
    <property type="entry name" value="EAR"/>
    <property type="match status" value="5"/>
</dbReference>
<evidence type="ECO:0000313" key="4">
    <source>
        <dbReference type="EnsemblMetazoa" id="XP_038053243.1"/>
    </source>
</evidence>
<dbReference type="PANTHER" id="PTHR15261:SF4">
    <property type="entry name" value="THROMBOSPONDIN-TYPE LAMININ G DOMAIN AND EAR REPEAT-CONTAINING PROTEIN"/>
    <property type="match status" value="1"/>
</dbReference>
<dbReference type="InterPro" id="IPR009039">
    <property type="entry name" value="EAR"/>
</dbReference>
<proteinExistence type="predicted"/>
<feature type="chain" id="PRO_5037571257" evidence="3">
    <location>
        <begin position="22"/>
        <end position="2074"/>
    </location>
</feature>
<keyword evidence="2" id="KW-0677">Repeat</keyword>
<dbReference type="InterPro" id="IPR005492">
    <property type="entry name" value="EPTP"/>
</dbReference>
<evidence type="ECO:0000256" key="2">
    <source>
        <dbReference type="ARBA" id="ARBA00022737"/>
    </source>
</evidence>
<sequence length="2074" mass="226695">MANISYLTLLIGLVTLDLCYSTTPTDAFWGLTDLREHLDRQVESFRANVHRSFQQRHQRIRRSIDIDLAGTLEGQSPLLVDNITVVEHFFVGPQVYVIVGRKQEGDGSYHSTAKIHRFNVSNYAITGEFPTYGVSDIETFTISGHVYIAVANQLRDPGTYDGLSNIYRFDAVTENVVPVQQILTHGASNFQFFDYEGDTYLLLANMREDAYAKYQTELELYVFSGAHFDHITSVQTYGATAVVYMEMEWEPYIIVAQYVDNDGRYDIGSIVYKFDTNTDKLIKVQTLATSAPVGIETFYMNGDYYLAVANYQQVSPDGVIDNRTDSVIYWWTGVQFIEYQRIPTQSATQWEDVELPNGEILLILSSFQDVTIYEFSVNAEWVPSDEQFTDIPSVRGVAFVQSIEAPDGLFVVVTDSQLQSSDYWNGTTNVFKVVPSQELPYVPPVSATTKCLRSLKDRLDSATSSIDDLNDKLEGTLKLTGDQDVVSKLVFRGVVVAEQTQKVKNLTINQDYSFNIEQPVIDNSVSIDNTLERLLPRKDDVVTISGVENITSPLVFTQTLLSENTTVVTMTTTNDRINGIDIPNLNDTLVKLTGDQTIDGKVTFGKNVSLSNAHLHVNGEIDGIDVPDDVMTISSTQTANGFLTFTNATTFTSNVRVDGEVNGLNLTTDVVTTHLDHVVAGTKTVRRDLELVQDATVADGMTVDSVDLSTFASGAVSRTKGGTVSGVITFQGGVNIEGELKTDLVDGVNVTELDNSAVLKHTTQTIYGNKSINGNLIATNDIGAYSKINGALPSEFVLLHTPGRTIRTPVRFAQNVSVEGDITINGRLNDLKIPDDVVTINDTQDIYGLVTFTQDISVTGDIEINDTVTLAGVDISELPVTTVSISDTSLQTVSGVKTFTQNVDALGNITVDQLINGVNLTKLQRQILSLTRPQVIDLPVEVRGRLVIRGNLQLVNDTIDGYQLSRDLVRLDDDSSITGYKTFKDFANISGDLLLGPGINISGVDLPELNRTVIKLVAVQTIDGDVLIKDDVAMKGDLEISGTVNGLDISEDVVTLDGTQTITGDIEFDSVTVTADVTTSTLNVSGEVNGVDLDDLYSDAIMTDGPGVSITSPVTFDQLQVDNGLQVGGTVDGVNVTDFAENVVTLSGDQTISGTLEFTSDLAFSENLTVQNVSGIHFDSFVESVVLKDTNGVIAGEKTFSSNITVNGDITVDDLINGVNLESLNQTYLSRTLAQSLSGLRTFTTNITVDNVILSPGAYVDGIRPSEDLVLINLGGDEVHGTLWFISLEIDGNMDIGKTLNDIDLIEFNKSVVWLEGPGQNITGLWTLGGGVHVIGDIAMLEDMEVNGVDISDLADVLVNNNQTDTITLPAVFKGPVTIDGDVEGDGLINGVNLTFIYSDAVLSGPDQTISGDKDFTNNLTAQRLVVETNMVSEVIAGTVNLTYLLNNTVLKSTDQEIVGTVNFAEDVVFQDHLIADGLVDGIDLSVQAVLKHTDQQLTGDNTFTNGFRVQGNLTTTGLIDTVDVAQLASVVFLLDTYQVVQGKWRFETNLTVYGNITGPGTVNGIDIDPELVTRTGNHAIKGSKTFANDVIVQGSLLVGLVNGVNLTEFEKEIVHLVGEFNITGDKTFANELTLLANASVLGLVDGIDVGQLLPHHHDITQMLYWQIAELNYTLRSMCAPIKSLQIAVKGQATQLSHWEEEYQLNNSVATHYYASLHIEDALLIAFAESNEAETDECVGTTLYLCVDDNRKECYEFYDDPLDAASSVELFSFEDDVFIALTLSPQSSACTTITGTDDQVQILKMSNDSYEEYVSAQHGVDTAMFAISNTLFLAVANQYNPTTGDKNVTSAVFEYNSTFENFTQLQEIATTGSTAVTHLEHNGNNWLGFTCNPGNTYSLIMLWNDTAHQFVLEASILTYYASDVLGMVIDNIPLMLFANEKQSSRHGTYDLNQPISVYEYSVQLGWTLRQDISAVGITQMDAFLIDKICYLTAVSSVGSIDVYKWSGASKFEFYKSLPSDGVVFVHPFVQWGDLYMAVARPVYRTVSSQEWWAFVKAIIRGKNELTLLEVNERH</sequence>
<dbReference type="RefSeq" id="XP_038053243.1">
    <property type="nucleotide sequence ID" value="XM_038197315.1"/>
</dbReference>
<protein>
    <submittedName>
        <fullName evidence="4">Uncharacterized protein</fullName>
    </submittedName>
</protein>
<feature type="signal peptide" evidence="3">
    <location>
        <begin position="1"/>
        <end position="21"/>
    </location>
</feature>
<dbReference type="PANTHER" id="PTHR15261">
    <property type="entry name" value="THROMBOSPONDIN-TYPE LAMININ G DOMAIN AND EAR REPEAT-CONTAINING"/>
    <property type="match status" value="1"/>
</dbReference>
<dbReference type="OMA" id="FENFHVD"/>
<dbReference type="Pfam" id="PF03736">
    <property type="entry name" value="EPTP"/>
    <property type="match status" value="1"/>
</dbReference>
<keyword evidence="1 3" id="KW-0732">Signal</keyword>
<evidence type="ECO:0000256" key="3">
    <source>
        <dbReference type="SAM" id="SignalP"/>
    </source>
</evidence>
<reference evidence="4" key="1">
    <citation type="submission" date="2022-11" db="UniProtKB">
        <authorList>
            <consortium name="EnsemblMetazoa"/>
        </authorList>
    </citation>
    <scope>IDENTIFICATION</scope>
</reference>
<organism evidence="4 5">
    <name type="scientific">Patiria miniata</name>
    <name type="common">Bat star</name>
    <name type="synonym">Asterina miniata</name>
    <dbReference type="NCBI Taxonomy" id="46514"/>
    <lineage>
        <taxon>Eukaryota</taxon>
        <taxon>Metazoa</taxon>
        <taxon>Echinodermata</taxon>
        <taxon>Eleutherozoa</taxon>
        <taxon>Asterozoa</taxon>
        <taxon>Asteroidea</taxon>
        <taxon>Valvatacea</taxon>
        <taxon>Valvatida</taxon>
        <taxon>Asterinidae</taxon>
        <taxon>Patiria</taxon>
    </lineage>
</organism>